<sequence length="353" mass="39486">RVPCGLVCQYFNDYVQTLGLTDNCSNNTLITKVRKIIQSSDKNPTINESTGTNAHTCAISFCSCQDQSDLYVWEIYGYHSKTNKLCKYRCKRVVLACGSSSPKRLNVPNEDAPNILHSNASRSRCHLGLFVPSKFCDNIRKCNLPVLVVGDGLSAADTVTRLLLAEIPVIHSFRRSLQEVRHSFTKFSKILYPEYHKLCQLMTPGVNDRLYTAYPNTEVIGFSRIPNVKCRLIPEGKNFGFDASSTVVKLKSTLVDRSDDAIVDDLTFSKAVISIGYRPNLKFFDDRYKKSLAGNHWKNLDSKCNLVDVDPFTKKSRGDPTIYALGPLIADNFVRYLIGGSMAVASDLIKELS</sequence>
<protein>
    <submittedName>
        <fullName evidence="2">Uncharacterized protein</fullName>
    </submittedName>
</protein>
<proteinExistence type="predicted"/>
<dbReference type="Gene3D" id="3.50.50.60">
    <property type="entry name" value="FAD/NAD(P)-binding domain"/>
    <property type="match status" value="1"/>
</dbReference>
<dbReference type="InterPro" id="IPR036188">
    <property type="entry name" value="FAD/NAD-bd_sf"/>
</dbReference>
<dbReference type="InterPro" id="IPR029731">
    <property type="entry name" value="OSGIN1/2"/>
</dbReference>
<dbReference type="WBParaSite" id="nRc.2.0.1.t31488-RA">
    <property type="protein sequence ID" value="nRc.2.0.1.t31488-RA"/>
    <property type="gene ID" value="nRc.2.0.1.g31488"/>
</dbReference>
<dbReference type="PANTHER" id="PTHR15192:SF8">
    <property type="entry name" value="FAD_NAD(P)-BINDING DOMAIN-CONTAINING PROTEIN"/>
    <property type="match status" value="1"/>
</dbReference>
<name>A0A915K0V7_ROMCU</name>
<evidence type="ECO:0000313" key="1">
    <source>
        <dbReference type="Proteomes" id="UP000887565"/>
    </source>
</evidence>
<keyword evidence="1" id="KW-1185">Reference proteome</keyword>
<reference evidence="2" key="1">
    <citation type="submission" date="2022-11" db="UniProtKB">
        <authorList>
            <consortium name="WormBaseParasite"/>
        </authorList>
    </citation>
    <scope>IDENTIFICATION</scope>
</reference>
<dbReference type="AlphaFoldDB" id="A0A915K0V7"/>
<dbReference type="Proteomes" id="UP000887565">
    <property type="component" value="Unplaced"/>
</dbReference>
<organism evidence="1 2">
    <name type="scientific">Romanomermis culicivorax</name>
    <name type="common">Nematode worm</name>
    <dbReference type="NCBI Taxonomy" id="13658"/>
    <lineage>
        <taxon>Eukaryota</taxon>
        <taxon>Metazoa</taxon>
        <taxon>Ecdysozoa</taxon>
        <taxon>Nematoda</taxon>
        <taxon>Enoplea</taxon>
        <taxon>Dorylaimia</taxon>
        <taxon>Mermithida</taxon>
        <taxon>Mermithoidea</taxon>
        <taxon>Mermithidae</taxon>
        <taxon>Romanomermis</taxon>
    </lineage>
</organism>
<accession>A0A915K0V7</accession>
<dbReference type="SUPFAM" id="SSF51971">
    <property type="entry name" value="Nucleotide-binding domain"/>
    <property type="match status" value="1"/>
</dbReference>
<dbReference type="PANTHER" id="PTHR15192">
    <property type="entry name" value="PROTEIN CBG05349"/>
    <property type="match status" value="1"/>
</dbReference>
<dbReference type="OMA" id="CRINDVA"/>
<evidence type="ECO:0000313" key="2">
    <source>
        <dbReference type="WBParaSite" id="nRc.2.0.1.t31488-RA"/>
    </source>
</evidence>
<dbReference type="SUPFAM" id="SSF51905">
    <property type="entry name" value="FAD/NAD(P)-binding domain"/>
    <property type="match status" value="1"/>
</dbReference>